<accession>A0A9X4SJX0</accession>
<feature type="transmembrane region" description="Helical" evidence="1">
    <location>
        <begin position="20"/>
        <end position="45"/>
    </location>
</feature>
<keyword evidence="1" id="KW-1133">Transmembrane helix</keyword>
<evidence type="ECO:0000313" key="2">
    <source>
        <dbReference type="EMBL" id="MDG6894569.1"/>
    </source>
</evidence>
<keyword evidence="1" id="KW-0472">Membrane</keyword>
<keyword evidence="1" id="KW-0812">Transmembrane</keyword>
<dbReference type="AlphaFoldDB" id="A0A9X4SJX0"/>
<organism evidence="2 3">
    <name type="scientific">Volucribacter amazonae</name>
    <dbReference type="NCBI Taxonomy" id="256731"/>
    <lineage>
        <taxon>Bacteria</taxon>
        <taxon>Pseudomonadati</taxon>
        <taxon>Pseudomonadota</taxon>
        <taxon>Gammaproteobacteria</taxon>
        <taxon>Pasteurellales</taxon>
        <taxon>Pasteurellaceae</taxon>
        <taxon>Volucribacter</taxon>
    </lineage>
</organism>
<name>A0A9X4SJX0_9PAST</name>
<dbReference type="EMBL" id="LWID01000001">
    <property type="protein sequence ID" value="MDG6894569.1"/>
    <property type="molecule type" value="Genomic_DNA"/>
</dbReference>
<dbReference type="RefSeq" id="WP_279572041.1">
    <property type="nucleotide sequence ID" value="NZ_LWID01000001.1"/>
</dbReference>
<sequence length="71" mass="8374">MENLVWWAWVYSISDKLYSVMGANVFAFTIALLTVLFFCALHYLIDLKGERDKKEFADWFKSVSKPVFILF</sequence>
<proteinExistence type="predicted"/>
<gene>
    <name evidence="2" type="ORF">A6A20_02760</name>
</gene>
<reference evidence="2" key="1">
    <citation type="submission" date="2016-03" db="EMBL/GenBank/DDBJ databases">
        <title>Co-evolution between Pasteurellaceae and their hosts.</title>
        <authorList>
            <person name="Hansen M.J."/>
            <person name="Bojesen A.M."/>
            <person name="Planet P."/>
        </authorList>
    </citation>
    <scope>NUCLEOTIDE SEQUENCE</scope>
    <source>
        <strain evidence="2">146/S8/89</strain>
    </source>
</reference>
<evidence type="ECO:0000256" key="1">
    <source>
        <dbReference type="SAM" id="Phobius"/>
    </source>
</evidence>
<dbReference type="Proteomes" id="UP001155500">
    <property type="component" value="Unassembled WGS sequence"/>
</dbReference>
<protein>
    <submittedName>
        <fullName evidence="2">Uncharacterized protein</fullName>
    </submittedName>
</protein>
<comment type="caution">
    <text evidence="2">The sequence shown here is derived from an EMBL/GenBank/DDBJ whole genome shotgun (WGS) entry which is preliminary data.</text>
</comment>
<evidence type="ECO:0000313" key="3">
    <source>
        <dbReference type="Proteomes" id="UP001155500"/>
    </source>
</evidence>
<keyword evidence="3" id="KW-1185">Reference proteome</keyword>